<protein>
    <submittedName>
        <fullName evidence="1">Uncharacterized protein</fullName>
    </submittedName>
</protein>
<name>A0ABN8HXP2_9NEOP</name>
<keyword evidence="2" id="KW-1185">Reference proteome</keyword>
<evidence type="ECO:0000313" key="2">
    <source>
        <dbReference type="Proteomes" id="UP000837857"/>
    </source>
</evidence>
<dbReference type="Proteomes" id="UP000837857">
    <property type="component" value="Chromosome 14"/>
</dbReference>
<feature type="non-terminal residue" evidence="1">
    <location>
        <position position="1"/>
    </location>
</feature>
<accession>A0ABN8HXP2</accession>
<dbReference type="EMBL" id="OW152826">
    <property type="protein sequence ID" value="CAH2042345.1"/>
    <property type="molecule type" value="Genomic_DNA"/>
</dbReference>
<reference evidence="1" key="1">
    <citation type="submission" date="2022-03" db="EMBL/GenBank/DDBJ databases">
        <authorList>
            <person name="Martin H S."/>
        </authorList>
    </citation>
    <scope>NUCLEOTIDE SEQUENCE</scope>
</reference>
<sequence>MLSSRSLFLKRSVACVNSHYNQSPLLLRLNDEFKNYLPKIVENSLKDKKYADFTEIKHRIAKQKAGQW</sequence>
<proteinExistence type="predicted"/>
<evidence type="ECO:0000313" key="1">
    <source>
        <dbReference type="EMBL" id="CAH2042345.1"/>
    </source>
</evidence>
<organism evidence="1 2">
    <name type="scientific">Iphiclides podalirius</name>
    <name type="common">scarce swallowtail</name>
    <dbReference type="NCBI Taxonomy" id="110791"/>
    <lineage>
        <taxon>Eukaryota</taxon>
        <taxon>Metazoa</taxon>
        <taxon>Ecdysozoa</taxon>
        <taxon>Arthropoda</taxon>
        <taxon>Hexapoda</taxon>
        <taxon>Insecta</taxon>
        <taxon>Pterygota</taxon>
        <taxon>Neoptera</taxon>
        <taxon>Endopterygota</taxon>
        <taxon>Lepidoptera</taxon>
        <taxon>Glossata</taxon>
        <taxon>Ditrysia</taxon>
        <taxon>Papilionoidea</taxon>
        <taxon>Papilionidae</taxon>
        <taxon>Papilioninae</taxon>
        <taxon>Iphiclides</taxon>
    </lineage>
</organism>
<gene>
    <name evidence="1" type="ORF">IPOD504_LOCUS3752</name>
</gene>